<dbReference type="PANTHER" id="PTHR34223:SF65">
    <property type="entry name" value="OS04G0440300 PROTEIN"/>
    <property type="match status" value="1"/>
</dbReference>
<reference evidence="2" key="2">
    <citation type="submission" date="2021-12" db="EMBL/GenBank/DDBJ databases">
        <title>Resequencing data analysis of finger millet.</title>
        <authorList>
            <person name="Hatakeyama M."/>
            <person name="Aluri S."/>
            <person name="Balachadran M.T."/>
            <person name="Sivarajan S.R."/>
            <person name="Poveda L."/>
            <person name="Shimizu-Inatsugi R."/>
            <person name="Schlapbach R."/>
            <person name="Sreeman S.M."/>
            <person name="Shimizu K.K."/>
        </authorList>
    </citation>
    <scope>NUCLEOTIDE SEQUENCE</scope>
</reference>
<comment type="caution">
    <text evidence="2">The sequence shown here is derived from an EMBL/GenBank/DDBJ whole genome shotgun (WGS) entry which is preliminary data.</text>
</comment>
<feature type="compositionally biased region" description="Basic and acidic residues" evidence="1">
    <location>
        <begin position="1"/>
        <end position="13"/>
    </location>
</feature>
<dbReference type="SUPFAM" id="SSF81383">
    <property type="entry name" value="F-box domain"/>
    <property type="match status" value="1"/>
</dbReference>
<feature type="region of interest" description="Disordered" evidence="1">
    <location>
        <begin position="1"/>
        <end position="20"/>
    </location>
</feature>
<protein>
    <recommendedName>
        <fullName evidence="4">F-box domain-containing protein</fullName>
    </recommendedName>
</protein>
<dbReference type="CDD" id="cd22160">
    <property type="entry name" value="F-box_AtFBL13-like"/>
    <property type="match status" value="1"/>
</dbReference>
<dbReference type="SUPFAM" id="SSF52058">
    <property type="entry name" value="L domain-like"/>
    <property type="match status" value="1"/>
</dbReference>
<proteinExistence type="predicted"/>
<dbReference type="InterPro" id="IPR036047">
    <property type="entry name" value="F-box-like_dom_sf"/>
</dbReference>
<dbReference type="AlphaFoldDB" id="A0AAV5D264"/>
<evidence type="ECO:0008006" key="4">
    <source>
        <dbReference type="Google" id="ProtNLM"/>
    </source>
</evidence>
<dbReference type="PANTHER" id="PTHR34223">
    <property type="entry name" value="OS11G0201299 PROTEIN"/>
    <property type="match status" value="1"/>
</dbReference>
<evidence type="ECO:0000256" key="1">
    <source>
        <dbReference type="SAM" id="MobiDB-lite"/>
    </source>
</evidence>
<dbReference type="InterPro" id="IPR053197">
    <property type="entry name" value="F-box_SCFL_complex_component"/>
</dbReference>
<dbReference type="Proteomes" id="UP001054889">
    <property type="component" value="Unassembled WGS sequence"/>
</dbReference>
<keyword evidence="3" id="KW-1185">Reference proteome</keyword>
<dbReference type="Gene3D" id="1.20.1280.50">
    <property type="match status" value="1"/>
</dbReference>
<organism evidence="2 3">
    <name type="scientific">Eleusine coracana subsp. coracana</name>
    <dbReference type="NCBI Taxonomy" id="191504"/>
    <lineage>
        <taxon>Eukaryota</taxon>
        <taxon>Viridiplantae</taxon>
        <taxon>Streptophyta</taxon>
        <taxon>Embryophyta</taxon>
        <taxon>Tracheophyta</taxon>
        <taxon>Spermatophyta</taxon>
        <taxon>Magnoliopsida</taxon>
        <taxon>Liliopsida</taxon>
        <taxon>Poales</taxon>
        <taxon>Poaceae</taxon>
        <taxon>PACMAD clade</taxon>
        <taxon>Chloridoideae</taxon>
        <taxon>Cynodonteae</taxon>
        <taxon>Eleusininae</taxon>
        <taxon>Eleusine</taxon>
    </lineage>
</organism>
<evidence type="ECO:0000313" key="2">
    <source>
        <dbReference type="EMBL" id="GJN04832.1"/>
    </source>
</evidence>
<accession>A0AAV5D264</accession>
<sequence length="341" mass="38574">MELEATRKQRRDGGGMAGDPDRLSALPDCLLHEIMSFLKARQAVQTCVLSSWWRHLWRSVPCLDIDLDEFETGNKDKAHKIRDWNDFEDLELKDCRCGLDAITSHSLKNLVLKNCECSGLSSITSRTLKNLVIEGGSNSIACRLVINAPSVAYLLLAVDVDNFLRGIQITEMPSLDKATVHLGHSYECITMLSQLRRGDDFKLFSSASNVTSLELSNLEMMALGEESTIFAEFRNLKKLLLDRCVLTDDFQRLRLVLQNSPKLEKLTLRHCKFSNDPKKAKGTSKPQMISSSQCRSSDVQCVNLKLTEIIYDNDDDIHQLAELLLCFSRSLQKNYIKLTKV</sequence>
<reference evidence="2" key="1">
    <citation type="journal article" date="2018" name="DNA Res.">
        <title>Multiple hybrid de novo genome assembly of finger millet, an orphan allotetraploid crop.</title>
        <authorList>
            <person name="Hatakeyama M."/>
            <person name="Aluri S."/>
            <person name="Balachadran M.T."/>
            <person name="Sivarajan S.R."/>
            <person name="Patrignani A."/>
            <person name="Gruter S."/>
            <person name="Poveda L."/>
            <person name="Shimizu-Inatsugi R."/>
            <person name="Baeten J."/>
            <person name="Francoijs K.J."/>
            <person name="Nataraja K.N."/>
            <person name="Reddy Y.A.N."/>
            <person name="Phadnis S."/>
            <person name="Ravikumar R.L."/>
            <person name="Schlapbach R."/>
            <person name="Sreeman S.M."/>
            <person name="Shimizu K.K."/>
        </authorList>
    </citation>
    <scope>NUCLEOTIDE SEQUENCE</scope>
</reference>
<dbReference type="InterPro" id="IPR053781">
    <property type="entry name" value="F-box_AtFBL13-like"/>
</dbReference>
<evidence type="ECO:0000313" key="3">
    <source>
        <dbReference type="Proteomes" id="UP001054889"/>
    </source>
</evidence>
<dbReference type="EMBL" id="BQKI01000011">
    <property type="protein sequence ID" value="GJN04832.1"/>
    <property type="molecule type" value="Genomic_DNA"/>
</dbReference>
<dbReference type="Gene3D" id="3.80.10.10">
    <property type="entry name" value="Ribonuclease Inhibitor"/>
    <property type="match status" value="1"/>
</dbReference>
<dbReference type="InterPro" id="IPR032675">
    <property type="entry name" value="LRR_dom_sf"/>
</dbReference>
<name>A0AAV5D264_ELECO</name>
<gene>
    <name evidence="2" type="primary">ga22407</name>
    <name evidence="2" type="ORF">PR202_ga22407</name>
</gene>